<gene>
    <name evidence="3" type="ORF">CR938_02250</name>
</gene>
<dbReference type="Gene3D" id="3.30.70.270">
    <property type="match status" value="1"/>
</dbReference>
<dbReference type="InterPro" id="IPR035919">
    <property type="entry name" value="EAL_sf"/>
</dbReference>
<dbReference type="PROSITE" id="PS50883">
    <property type="entry name" value="EAL"/>
    <property type="match status" value="1"/>
</dbReference>
<comment type="caution">
    <text evidence="3">The sequence shown here is derived from an EMBL/GenBank/DDBJ whole genome shotgun (WGS) entry which is preliminary data.</text>
</comment>
<protein>
    <recommendedName>
        <fullName evidence="5">EAL domain-containing protein</fullName>
    </recommendedName>
</protein>
<dbReference type="InterPro" id="IPR043128">
    <property type="entry name" value="Rev_trsase/Diguanyl_cyclase"/>
</dbReference>
<dbReference type="SUPFAM" id="SSF55073">
    <property type="entry name" value="Nucleotide cyclase"/>
    <property type="match status" value="1"/>
</dbReference>
<dbReference type="PANTHER" id="PTHR33121">
    <property type="entry name" value="CYCLIC DI-GMP PHOSPHODIESTERASE PDEF"/>
    <property type="match status" value="1"/>
</dbReference>
<name>A0A921P1U2_9GAMM</name>
<dbReference type="SMART" id="SM00052">
    <property type="entry name" value="EAL"/>
    <property type="match status" value="1"/>
</dbReference>
<dbReference type="AlphaFoldDB" id="A0A921P1U2"/>
<feature type="domain" description="EAL" evidence="1">
    <location>
        <begin position="87"/>
        <end position="342"/>
    </location>
</feature>
<dbReference type="PROSITE" id="PS50887">
    <property type="entry name" value="GGDEF"/>
    <property type="match status" value="1"/>
</dbReference>
<dbReference type="InterPro" id="IPR001633">
    <property type="entry name" value="EAL_dom"/>
</dbReference>
<dbReference type="Pfam" id="PF00563">
    <property type="entry name" value="EAL"/>
    <property type="match status" value="1"/>
</dbReference>
<dbReference type="CDD" id="cd01948">
    <property type="entry name" value="EAL"/>
    <property type="match status" value="1"/>
</dbReference>
<dbReference type="InterPro" id="IPR050706">
    <property type="entry name" value="Cyclic-di-GMP_PDE-like"/>
</dbReference>
<evidence type="ECO:0000259" key="1">
    <source>
        <dbReference type="PROSITE" id="PS50883"/>
    </source>
</evidence>
<feature type="domain" description="GGDEF" evidence="2">
    <location>
        <begin position="1"/>
        <end position="78"/>
    </location>
</feature>
<evidence type="ECO:0000313" key="4">
    <source>
        <dbReference type="Proteomes" id="UP000717981"/>
    </source>
</evidence>
<dbReference type="SUPFAM" id="SSF141868">
    <property type="entry name" value="EAL domain-like"/>
    <property type="match status" value="1"/>
</dbReference>
<dbReference type="Gene3D" id="3.20.20.450">
    <property type="entry name" value="EAL domain"/>
    <property type="match status" value="1"/>
</dbReference>
<dbReference type="PANTHER" id="PTHR33121:SF70">
    <property type="entry name" value="SIGNALING PROTEIN YKOW"/>
    <property type="match status" value="1"/>
</dbReference>
<keyword evidence="4" id="KW-1185">Reference proteome</keyword>
<evidence type="ECO:0000313" key="3">
    <source>
        <dbReference type="EMBL" id="KAF1690411.1"/>
    </source>
</evidence>
<dbReference type="Proteomes" id="UP000717981">
    <property type="component" value="Unassembled WGS sequence"/>
</dbReference>
<dbReference type="Pfam" id="PF00990">
    <property type="entry name" value="GGDEF"/>
    <property type="match status" value="1"/>
</dbReference>
<evidence type="ECO:0008006" key="5">
    <source>
        <dbReference type="Google" id="ProtNLM"/>
    </source>
</evidence>
<dbReference type="EMBL" id="PDWK01000006">
    <property type="protein sequence ID" value="KAF1690411.1"/>
    <property type="molecule type" value="Genomic_DNA"/>
</dbReference>
<sequence length="347" mass="37818">MVLAAGADAPGARAIAARLAEAIARPMDVCGHRLAVRASIGISVFPSDGVGSELLVRNADIAMYAAKRSRTGIDVYHPRMSARLARRVQLADRLERAIRHDGLELYYQPQVSMADGTLVGAEALLRWNDAELGQVSPDEFVPLAEHRGLIDALGHWVVARACAQLREWEQRGLRLPGRLAINLSPRQFDDPDFADRLTGHVAACGLRPDRLDLELTESGLMADPDASLTVLATLRTAGFSLSLDDFGMGYSSLAHLRGFPLDSLKLDRSFVRGMLEHRHDYAIVVATMAMAQSLGLELVAEGVETRAQADALLELGCRRAQGFLFDAPLPAEAFARRWLLQPEPVEA</sequence>
<proteinExistence type="predicted"/>
<dbReference type="OrthoDB" id="9804951at2"/>
<dbReference type="GO" id="GO:0071111">
    <property type="term" value="F:cyclic-guanylate-specific phosphodiesterase activity"/>
    <property type="evidence" value="ECO:0007669"/>
    <property type="project" value="InterPro"/>
</dbReference>
<organism evidence="3 4">
    <name type="scientific">Pseudoxanthomonas taiwanensis</name>
    <dbReference type="NCBI Taxonomy" id="176598"/>
    <lineage>
        <taxon>Bacteria</taxon>
        <taxon>Pseudomonadati</taxon>
        <taxon>Pseudomonadota</taxon>
        <taxon>Gammaproteobacteria</taxon>
        <taxon>Lysobacterales</taxon>
        <taxon>Lysobacteraceae</taxon>
        <taxon>Pseudoxanthomonas</taxon>
    </lineage>
</organism>
<dbReference type="InterPro" id="IPR029787">
    <property type="entry name" value="Nucleotide_cyclase"/>
</dbReference>
<reference evidence="3" key="1">
    <citation type="submission" date="2017-10" db="EMBL/GenBank/DDBJ databases">
        <title>Whole genome sequencing of members of genus Pseudoxanthomonas.</title>
        <authorList>
            <person name="Kumar S."/>
            <person name="Bansal K."/>
            <person name="Kaur A."/>
            <person name="Patil P."/>
            <person name="Sharma S."/>
            <person name="Patil P.B."/>
        </authorList>
    </citation>
    <scope>NUCLEOTIDE SEQUENCE</scope>
    <source>
        <strain evidence="3">DSM 22914</strain>
    </source>
</reference>
<evidence type="ECO:0000259" key="2">
    <source>
        <dbReference type="PROSITE" id="PS50887"/>
    </source>
</evidence>
<accession>A0A921P1U2</accession>
<dbReference type="InterPro" id="IPR000160">
    <property type="entry name" value="GGDEF_dom"/>
</dbReference>